<reference evidence="1" key="2">
    <citation type="submission" date="2023-04" db="EMBL/GenBank/DDBJ databases">
        <authorList>
            <person name="Bu L."/>
            <person name="Lu L."/>
            <person name="Laidemitt M.R."/>
            <person name="Zhang S.M."/>
            <person name="Mutuku M."/>
            <person name="Mkoji G."/>
            <person name="Steinauer M."/>
            <person name="Loker E.S."/>
        </authorList>
    </citation>
    <scope>NUCLEOTIDE SEQUENCE</scope>
    <source>
        <strain evidence="1">KasaAsao</strain>
        <tissue evidence="1">Whole Snail</tissue>
    </source>
</reference>
<name>A0AAD8B5G0_BIOPF</name>
<organism evidence="1 2">
    <name type="scientific">Biomphalaria pfeifferi</name>
    <name type="common">Bloodfluke planorb</name>
    <name type="synonym">Freshwater snail</name>
    <dbReference type="NCBI Taxonomy" id="112525"/>
    <lineage>
        <taxon>Eukaryota</taxon>
        <taxon>Metazoa</taxon>
        <taxon>Spiralia</taxon>
        <taxon>Lophotrochozoa</taxon>
        <taxon>Mollusca</taxon>
        <taxon>Gastropoda</taxon>
        <taxon>Heterobranchia</taxon>
        <taxon>Euthyneura</taxon>
        <taxon>Panpulmonata</taxon>
        <taxon>Hygrophila</taxon>
        <taxon>Lymnaeoidea</taxon>
        <taxon>Planorbidae</taxon>
        <taxon>Biomphalaria</taxon>
    </lineage>
</organism>
<feature type="non-terminal residue" evidence="1">
    <location>
        <position position="57"/>
    </location>
</feature>
<accession>A0AAD8B5G0</accession>
<gene>
    <name evidence="1" type="ORF">Bpfe_022686</name>
</gene>
<evidence type="ECO:0000313" key="2">
    <source>
        <dbReference type="Proteomes" id="UP001233172"/>
    </source>
</evidence>
<comment type="caution">
    <text evidence="1">The sequence shown here is derived from an EMBL/GenBank/DDBJ whole genome shotgun (WGS) entry which is preliminary data.</text>
</comment>
<sequence>MLGVFGVSRTGSRTLFLRVAWLTFGSHSVSNSHLWLPEAVACARPHPGNVFDLPAKP</sequence>
<reference evidence="1" key="1">
    <citation type="journal article" date="2023" name="PLoS Negl. Trop. Dis.">
        <title>A genome sequence for Biomphalaria pfeifferi, the major vector snail for the human-infecting parasite Schistosoma mansoni.</title>
        <authorList>
            <person name="Bu L."/>
            <person name="Lu L."/>
            <person name="Laidemitt M.R."/>
            <person name="Zhang S.M."/>
            <person name="Mutuku M."/>
            <person name="Mkoji G."/>
            <person name="Steinauer M."/>
            <person name="Loker E.S."/>
        </authorList>
    </citation>
    <scope>NUCLEOTIDE SEQUENCE</scope>
    <source>
        <strain evidence="1">KasaAsao</strain>
    </source>
</reference>
<proteinExistence type="predicted"/>
<keyword evidence="2" id="KW-1185">Reference proteome</keyword>
<dbReference type="EMBL" id="JASAOG010000144">
    <property type="protein sequence ID" value="KAK0047887.1"/>
    <property type="molecule type" value="Genomic_DNA"/>
</dbReference>
<dbReference type="Proteomes" id="UP001233172">
    <property type="component" value="Unassembled WGS sequence"/>
</dbReference>
<dbReference type="AlphaFoldDB" id="A0AAD8B5G0"/>
<protein>
    <submittedName>
        <fullName evidence="1">Uncharacterized protein</fullName>
    </submittedName>
</protein>
<evidence type="ECO:0000313" key="1">
    <source>
        <dbReference type="EMBL" id="KAK0047887.1"/>
    </source>
</evidence>